<organism evidence="2 3">
    <name type="scientific">Nyssa sinensis</name>
    <dbReference type="NCBI Taxonomy" id="561372"/>
    <lineage>
        <taxon>Eukaryota</taxon>
        <taxon>Viridiplantae</taxon>
        <taxon>Streptophyta</taxon>
        <taxon>Embryophyta</taxon>
        <taxon>Tracheophyta</taxon>
        <taxon>Spermatophyta</taxon>
        <taxon>Magnoliopsida</taxon>
        <taxon>eudicotyledons</taxon>
        <taxon>Gunneridae</taxon>
        <taxon>Pentapetalae</taxon>
        <taxon>asterids</taxon>
        <taxon>Cornales</taxon>
        <taxon>Nyssaceae</taxon>
        <taxon>Nyssa</taxon>
    </lineage>
</organism>
<dbReference type="EMBL" id="CM018045">
    <property type="protein sequence ID" value="KAA8527911.1"/>
    <property type="molecule type" value="Genomic_DNA"/>
</dbReference>
<evidence type="ECO:0000313" key="3">
    <source>
        <dbReference type="Proteomes" id="UP000325577"/>
    </source>
</evidence>
<keyword evidence="1" id="KW-1133">Transmembrane helix</keyword>
<accession>A0A5J5AFA1</accession>
<sequence>MGRRSCLWLFYHNIPSKIVSLPSPLSVFLFVLYIALLSLCTNRVQLPLKLTQRIDDQSVAQINVIST</sequence>
<name>A0A5J5AFA1_9ASTE</name>
<evidence type="ECO:0000313" key="2">
    <source>
        <dbReference type="EMBL" id="KAA8527911.1"/>
    </source>
</evidence>
<keyword evidence="3" id="KW-1185">Reference proteome</keyword>
<gene>
    <name evidence="2" type="ORF">F0562_035220</name>
</gene>
<reference evidence="2 3" key="1">
    <citation type="submission" date="2019-09" db="EMBL/GenBank/DDBJ databases">
        <title>A chromosome-level genome assembly of the Chinese tupelo Nyssa sinensis.</title>
        <authorList>
            <person name="Yang X."/>
            <person name="Kang M."/>
            <person name="Yang Y."/>
            <person name="Xiong H."/>
            <person name="Wang M."/>
            <person name="Zhang Z."/>
            <person name="Wang Z."/>
            <person name="Wu H."/>
            <person name="Ma T."/>
            <person name="Liu J."/>
            <person name="Xi Z."/>
        </authorList>
    </citation>
    <scope>NUCLEOTIDE SEQUENCE [LARGE SCALE GENOMIC DNA]</scope>
    <source>
        <strain evidence="2">J267</strain>
        <tissue evidence="2">Leaf</tissue>
    </source>
</reference>
<proteinExistence type="predicted"/>
<keyword evidence="1" id="KW-0812">Transmembrane</keyword>
<keyword evidence="1" id="KW-0472">Membrane</keyword>
<feature type="transmembrane region" description="Helical" evidence="1">
    <location>
        <begin position="20"/>
        <end position="40"/>
    </location>
</feature>
<dbReference type="Proteomes" id="UP000325577">
    <property type="component" value="Linkage Group LG21"/>
</dbReference>
<dbReference type="AlphaFoldDB" id="A0A5J5AFA1"/>
<protein>
    <submittedName>
        <fullName evidence="2">Uncharacterized protein</fullName>
    </submittedName>
</protein>
<evidence type="ECO:0000256" key="1">
    <source>
        <dbReference type="SAM" id="Phobius"/>
    </source>
</evidence>